<feature type="transmembrane region" description="Helical" evidence="6">
    <location>
        <begin position="196"/>
        <end position="216"/>
    </location>
</feature>
<feature type="transmembrane region" description="Helical" evidence="6">
    <location>
        <begin position="464"/>
        <end position="491"/>
    </location>
</feature>
<organism evidence="7 8">
    <name type="scientific">Mycena belliarum</name>
    <dbReference type="NCBI Taxonomy" id="1033014"/>
    <lineage>
        <taxon>Eukaryota</taxon>
        <taxon>Fungi</taxon>
        <taxon>Dikarya</taxon>
        <taxon>Basidiomycota</taxon>
        <taxon>Agaricomycotina</taxon>
        <taxon>Agaricomycetes</taxon>
        <taxon>Agaricomycetidae</taxon>
        <taxon>Agaricales</taxon>
        <taxon>Marasmiineae</taxon>
        <taxon>Mycenaceae</taxon>
        <taxon>Mycena</taxon>
    </lineage>
</organism>
<keyword evidence="3 6" id="KW-1133">Transmembrane helix</keyword>
<reference evidence="7" key="1">
    <citation type="submission" date="2023-03" db="EMBL/GenBank/DDBJ databases">
        <title>Massive genome expansion in bonnet fungi (Mycena s.s.) driven by repeated elements and novel gene families across ecological guilds.</title>
        <authorList>
            <consortium name="Lawrence Berkeley National Laboratory"/>
            <person name="Harder C.B."/>
            <person name="Miyauchi S."/>
            <person name="Viragh M."/>
            <person name="Kuo A."/>
            <person name="Thoen E."/>
            <person name="Andreopoulos B."/>
            <person name="Lu D."/>
            <person name="Skrede I."/>
            <person name="Drula E."/>
            <person name="Henrissat B."/>
            <person name="Morin E."/>
            <person name="Kohler A."/>
            <person name="Barry K."/>
            <person name="LaButti K."/>
            <person name="Morin E."/>
            <person name="Salamov A."/>
            <person name="Lipzen A."/>
            <person name="Mereny Z."/>
            <person name="Hegedus B."/>
            <person name="Baldrian P."/>
            <person name="Stursova M."/>
            <person name="Weitz H."/>
            <person name="Taylor A."/>
            <person name="Grigoriev I.V."/>
            <person name="Nagy L.G."/>
            <person name="Martin F."/>
            <person name="Kauserud H."/>
        </authorList>
    </citation>
    <scope>NUCLEOTIDE SEQUENCE</scope>
    <source>
        <strain evidence="7">CBHHK173m</strain>
    </source>
</reference>
<dbReference type="Pfam" id="PF07690">
    <property type="entry name" value="MFS_1"/>
    <property type="match status" value="1"/>
</dbReference>
<evidence type="ECO:0000313" key="7">
    <source>
        <dbReference type="EMBL" id="KAJ7104122.1"/>
    </source>
</evidence>
<dbReference type="EMBL" id="JARJCN010000001">
    <property type="protein sequence ID" value="KAJ7104122.1"/>
    <property type="molecule type" value="Genomic_DNA"/>
</dbReference>
<dbReference type="GO" id="GO:0022857">
    <property type="term" value="F:transmembrane transporter activity"/>
    <property type="evidence" value="ECO:0007669"/>
    <property type="project" value="InterPro"/>
</dbReference>
<evidence type="ECO:0000256" key="5">
    <source>
        <dbReference type="SAM" id="MobiDB-lite"/>
    </source>
</evidence>
<dbReference type="AlphaFoldDB" id="A0AAD6UIB5"/>
<comment type="subcellular location">
    <subcellularLocation>
        <location evidence="1">Membrane</location>
        <topology evidence="1">Multi-pass membrane protein</topology>
    </subcellularLocation>
</comment>
<feature type="transmembrane region" description="Helical" evidence="6">
    <location>
        <begin position="97"/>
        <end position="119"/>
    </location>
</feature>
<comment type="caution">
    <text evidence="7">The sequence shown here is derived from an EMBL/GenBank/DDBJ whole genome shotgun (WGS) entry which is preliminary data.</text>
</comment>
<dbReference type="Proteomes" id="UP001222325">
    <property type="component" value="Unassembled WGS sequence"/>
</dbReference>
<feature type="transmembrane region" description="Helical" evidence="6">
    <location>
        <begin position="312"/>
        <end position="337"/>
    </location>
</feature>
<evidence type="ECO:0000256" key="2">
    <source>
        <dbReference type="ARBA" id="ARBA00022692"/>
    </source>
</evidence>
<dbReference type="InterPro" id="IPR036259">
    <property type="entry name" value="MFS_trans_sf"/>
</dbReference>
<evidence type="ECO:0000256" key="1">
    <source>
        <dbReference type="ARBA" id="ARBA00004141"/>
    </source>
</evidence>
<keyword evidence="2 6" id="KW-0812">Transmembrane</keyword>
<feature type="transmembrane region" description="Helical" evidence="6">
    <location>
        <begin position="131"/>
        <end position="149"/>
    </location>
</feature>
<proteinExistence type="predicted"/>
<feature type="transmembrane region" description="Helical" evidence="6">
    <location>
        <begin position="432"/>
        <end position="452"/>
    </location>
</feature>
<dbReference type="GO" id="GO:0016020">
    <property type="term" value="C:membrane"/>
    <property type="evidence" value="ECO:0007669"/>
    <property type="project" value="UniProtKB-SubCell"/>
</dbReference>
<protein>
    <submittedName>
        <fullName evidence="7">MFS general substrate transporter</fullName>
    </submittedName>
</protein>
<keyword evidence="4 6" id="KW-0472">Membrane</keyword>
<dbReference type="PANTHER" id="PTHR23507:SF1">
    <property type="entry name" value="FI18259P1-RELATED"/>
    <property type="match status" value="1"/>
</dbReference>
<evidence type="ECO:0000256" key="4">
    <source>
        <dbReference type="ARBA" id="ARBA00023136"/>
    </source>
</evidence>
<dbReference type="PANTHER" id="PTHR23507">
    <property type="entry name" value="ZGC:174356"/>
    <property type="match status" value="1"/>
</dbReference>
<dbReference type="SUPFAM" id="SSF103473">
    <property type="entry name" value="MFS general substrate transporter"/>
    <property type="match status" value="1"/>
</dbReference>
<dbReference type="Gene3D" id="1.20.1250.20">
    <property type="entry name" value="MFS general substrate transporter like domains"/>
    <property type="match status" value="1"/>
</dbReference>
<evidence type="ECO:0000256" key="3">
    <source>
        <dbReference type="ARBA" id="ARBA00022989"/>
    </source>
</evidence>
<feature type="transmembrane region" description="Helical" evidence="6">
    <location>
        <begin position="37"/>
        <end position="60"/>
    </location>
</feature>
<feature type="transmembrane region" description="Helical" evidence="6">
    <location>
        <begin position="161"/>
        <end position="184"/>
    </location>
</feature>
<feature type="transmembrane region" description="Helical" evidence="6">
    <location>
        <begin position="407"/>
        <end position="426"/>
    </location>
</feature>
<keyword evidence="8" id="KW-1185">Reference proteome</keyword>
<evidence type="ECO:0000313" key="8">
    <source>
        <dbReference type="Proteomes" id="UP001222325"/>
    </source>
</evidence>
<dbReference type="InterPro" id="IPR011701">
    <property type="entry name" value="MFS"/>
</dbReference>
<sequence>MTRRETSAGDDSEETPLLDAASPAPSSQAARTKAASLIIPVAILCRLAILIPSTTTYHVIHQFVCRLWYLANDPDGIPTDGRLPTAMCGLPAVERNYSSAITAMGVVDGLGSMAAYASLSFFASRFGRKPAILAVLAAGLVADFAMILSNSLHPRLQLPFLVLWLISEAVSQPPIVVFVTNMYLVDLVSAETRTAALSVLWGWASLGSALSFTLGGTITTRADNVQPVYFVAAAIWSSVLIYSWAFLPESFPKARREELRREREDQARTAVLAHPEDAKPWAVQHKLAVFFEPLQQLKPRHDPVTGRSNWRLVYCAVHIFFAEIGGAYAVSALVIHLTSHYDYTPQDTGYALTTLNLSNVFVLTVVIPLLVRFLTPLYKRRQPEPQHEPTHNAQVVTGATDHLDAHLVIVSWIIEAAAYILVAYMTTQATQLTAIMLVGCSAGRAPVFRSLVVASVHPLKQGQTLAAIEMVGSVGMFLSPLVMGSILIASISTLPQLVFFVQAVIVISASFVLFLVRDVDRYQAEPEAECEPDLNPQ</sequence>
<feature type="transmembrane region" description="Helical" evidence="6">
    <location>
        <begin position="497"/>
        <end position="516"/>
    </location>
</feature>
<feature type="transmembrane region" description="Helical" evidence="6">
    <location>
        <begin position="228"/>
        <end position="247"/>
    </location>
</feature>
<evidence type="ECO:0000256" key="6">
    <source>
        <dbReference type="SAM" id="Phobius"/>
    </source>
</evidence>
<name>A0AAD6UIB5_9AGAR</name>
<gene>
    <name evidence="7" type="ORF">B0H15DRAFT_942139</name>
</gene>
<accession>A0AAD6UIB5</accession>
<feature type="region of interest" description="Disordered" evidence="5">
    <location>
        <begin position="1"/>
        <end position="25"/>
    </location>
</feature>
<feature type="transmembrane region" description="Helical" evidence="6">
    <location>
        <begin position="349"/>
        <end position="371"/>
    </location>
</feature>